<dbReference type="SUPFAM" id="SSF57850">
    <property type="entry name" value="RING/U-box"/>
    <property type="match status" value="3"/>
</dbReference>
<dbReference type="PANTHER" id="PTHR11685">
    <property type="entry name" value="RBR FAMILY RING FINGER AND IBR DOMAIN-CONTAINING"/>
    <property type="match status" value="1"/>
</dbReference>
<keyword evidence="7" id="KW-0833">Ubl conjugation pathway</keyword>
<dbReference type="InterPro" id="IPR002867">
    <property type="entry name" value="IBR_dom"/>
</dbReference>
<dbReference type="InParanoid" id="Q23AW5"/>
<keyword evidence="5" id="KW-0677">Repeat</keyword>
<evidence type="ECO:0000256" key="1">
    <source>
        <dbReference type="ARBA" id="ARBA00001798"/>
    </source>
</evidence>
<name>Q23AW5_TETTS</name>
<evidence type="ECO:0000256" key="6">
    <source>
        <dbReference type="ARBA" id="ARBA00022771"/>
    </source>
</evidence>
<feature type="domain" description="RING-type" evidence="11">
    <location>
        <begin position="128"/>
        <end position="176"/>
    </location>
</feature>
<evidence type="ECO:0000256" key="5">
    <source>
        <dbReference type="ARBA" id="ARBA00022737"/>
    </source>
</evidence>
<dbReference type="PROSITE" id="PS50089">
    <property type="entry name" value="ZF_RING_2"/>
    <property type="match status" value="1"/>
</dbReference>
<evidence type="ECO:0000259" key="11">
    <source>
        <dbReference type="PROSITE" id="PS50089"/>
    </source>
</evidence>
<keyword evidence="4" id="KW-0479">Metal-binding</keyword>
<dbReference type="InterPro" id="IPR001841">
    <property type="entry name" value="Znf_RING"/>
</dbReference>
<dbReference type="Pfam" id="PF01485">
    <property type="entry name" value="IBR"/>
    <property type="match status" value="1"/>
</dbReference>
<evidence type="ECO:0000256" key="4">
    <source>
        <dbReference type="ARBA" id="ARBA00022723"/>
    </source>
</evidence>
<evidence type="ECO:0000256" key="2">
    <source>
        <dbReference type="ARBA" id="ARBA00012251"/>
    </source>
</evidence>
<dbReference type="EC" id="2.3.2.31" evidence="2"/>
<evidence type="ECO:0000256" key="7">
    <source>
        <dbReference type="ARBA" id="ARBA00022786"/>
    </source>
</evidence>
<dbReference type="EMBL" id="GG662720">
    <property type="protein sequence ID" value="EAR93719.4"/>
    <property type="molecule type" value="Genomic_DNA"/>
</dbReference>
<keyword evidence="14" id="KW-1185">Reference proteome</keyword>
<dbReference type="GO" id="GO:0061630">
    <property type="term" value="F:ubiquitin protein ligase activity"/>
    <property type="evidence" value="ECO:0007669"/>
    <property type="project" value="UniProtKB-EC"/>
</dbReference>
<dbReference type="Gene3D" id="1.20.120.1750">
    <property type="match status" value="1"/>
</dbReference>
<dbReference type="HOGENOM" id="CLU_009823_4_1_1"/>
<sequence length="557" mass="66005">MSDYDYDCDQTYQYDDDDDDDEYEYDEEEEQKDMDFFADISKEQDQQLLACKNKIFQCQQMDTFVKQVIDDIASIAEQNDISKGRAFMLLSFNSYNSKKCADIPDEIMYDIYYSESKELIAAKNSKECLLCFDELTNANRYALYCNHYFCTSCFQQYVKTCFKEGIEILFKKCPMDGCKERLGFDEFKKFLSSEQEQKVIFKFILKDILQKNKLILTCPHPNCDYISYNTSKKHFLNQQLNIKCQCGGYFCNLCYEDAHLPCTCQMLGKWIKLITGQTDSGMDQMWLSLNTKKCPRCQVLIEKNKGCMHMHCTNCKFHFCWLCLGEYVNHNDFYSCNKYKEETNSKLTQDEKNLKRYTFYSDRFKDHIEAVKLTTKEAKENITQFKFQLLNSIIIEEKFLDFYQAAYEVLIEAKKATAYTYPIGYYIEDNKIEFFEFQQGQVESQLNIFEDLLAYKSYLSFSSIKKDINSQFTKYKQDVEQKTNQVLDYLNKMLLDFRNEMPQIQRAKSNRPKAPSLQKQISKTKQQKFSCEKCKIKPAENDFGFCKKCYDSLPQQR</sequence>
<evidence type="ECO:0000256" key="9">
    <source>
        <dbReference type="PROSITE-ProRule" id="PRU00175"/>
    </source>
</evidence>
<dbReference type="STRING" id="312017.Q23AW5"/>
<dbReference type="Gene3D" id="3.30.40.10">
    <property type="entry name" value="Zinc/RING finger domain, C3HC4 (zinc finger)"/>
    <property type="match status" value="1"/>
</dbReference>
<accession>Q23AW5</accession>
<dbReference type="GO" id="GO:0008270">
    <property type="term" value="F:zinc ion binding"/>
    <property type="evidence" value="ECO:0007669"/>
    <property type="project" value="UniProtKB-KW"/>
</dbReference>
<dbReference type="GO" id="GO:0016567">
    <property type="term" value="P:protein ubiquitination"/>
    <property type="evidence" value="ECO:0007669"/>
    <property type="project" value="InterPro"/>
</dbReference>
<evidence type="ECO:0000256" key="8">
    <source>
        <dbReference type="ARBA" id="ARBA00022833"/>
    </source>
</evidence>
<protein>
    <recommendedName>
        <fullName evidence="2">RBR-type E3 ubiquitin transferase</fullName>
        <ecNumber evidence="2">2.3.2.31</ecNumber>
    </recommendedName>
</protein>
<dbReference type="Pfam" id="PF22191">
    <property type="entry name" value="IBR_1"/>
    <property type="match status" value="1"/>
</dbReference>
<dbReference type="PROSITE" id="PS51873">
    <property type="entry name" value="TRIAD"/>
    <property type="match status" value="1"/>
</dbReference>
<dbReference type="OrthoDB" id="313082at2759"/>
<evidence type="ECO:0000259" key="12">
    <source>
        <dbReference type="PROSITE" id="PS51873"/>
    </source>
</evidence>
<dbReference type="InterPro" id="IPR044066">
    <property type="entry name" value="TRIAD_supradom"/>
</dbReference>
<dbReference type="GeneID" id="7825414"/>
<comment type="catalytic activity">
    <reaction evidence="1">
        <text>[E2 ubiquitin-conjugating enzyme]-S-ubiquitinyl-L-cysteine + [acceptor protein]-L-lysine = [E2 ubiquitin-conjugating enzyme]-L-cysteine + [acceptor protein]-N(6)-ubiquitinyl-L-lysine.</text>
        <dbReference type="EC" id="2.3.2.31"/>
    </reaction>
</comment>
<dbReference type="AlphaFoldDB" id="Q23AW5"/>
<dbReference type="InterPro" id="IPR013083">
    <property type="entry name" value="Znf_RING/FYVE/PHD"/>
</dbReference>
<dbReference type="eggNOG" id="KOG1815">
    <property type="taxonomic scope" value="Eukaryota"/>
</dbReference>
<dbReference type="KEGG" id="tet:TTHERM_00654120"/>
<evidence type="ECO:0000256" key="3">
    <source>
        <dbReference type="ARBA" id="ARBA00022679"/>
    </source>
</evidence>
<proteinExistence type="predicted"/>
<keyword evidence="3" id="KW-0808">Transferase</keyword>
<feature type="domain" description="RING-type" evidence="12">
    <location>
        <begin position="124"/>
        <end position="340"/>
    </location>
</feature>
<dbReference type="RefSeq" id="XP_001013964.4">
    <property type="nucleotide sequence ID" value="XM_001013964.4"/>
</dbReference>
<dbReference type="FunCoup" id="Q23AW5">
    <property type="interactions" value="469"/>
</dbReference>
<dbReference type="SMART" id="SM00647">
    <property type="entry name" value="IBR"/>
    <property type="match status" value="2"/>
</dbReference>
<evidence type="ECO:0000313" key="14">
    <source>
        <dbReference type="Proteomes" id="UP000009168"/>
    </source>
</evidence>
<keyword evidence="6 9" id="KW-0863">Zinc-finger</keyword>
<reference evidence="14" key="1">
    <citation type="journal article" date="2006" name="PLoS Biol.">
        <title>Macronuclear genome sequence of the ciliate Tetrahymena thermophila, a model eukaryote.</title>
        <authorList>
            <person name="Eisen J.A."/>
            <person name="Coyne R.S."/>
            <person name="Wu M."/>
            <person name="Wu D."/>
            <person name="Thiagarajan M."/>
            <person name="Wortman J.R."/>
            <person name="Badger J.H."/>
            <person name="Ren Q."/>
            <person name="Amedeo P."/>
            <person name="Jones K.M."/>
            <person name="Tallon L.J."/>
            <person name="Delcher A.L."/>
            <person name="Salzberg S.L."/>
            <person name="Silva J.C."/>
            <person name="Haas B.J."/>
            <person name="Majoros W.H."/>
            <person name="Farzad M."/>
            <person name="Carlton J.M."/>
            <person name="Smith R.K. Jr."/>
            <person name="Garg J."/>
            <person name="Pearlman R.E."/>
            <person name="Karrer K.M."/>
            <person name="Sun L."/>
            <person name="Manning G."/>
            <person name="Elde N.C."/>
            <person name="Turkewitz A.P."/>
            <person name="Asai D.J."/>
            <person name="Wilkes D.E."/>
            <person name="Wang Y."/>
            <person name="Cai H."/>
            <person name="Collins K."/>
            <person name="Stewart B.A."/>
            <person name="Lee S.R."/>
            <person name="Wilamowska K."/>
            <person name="Weinberg Z."/>
            <person name="Ruzzo W.L."/>
            <person name="Wloga D."/>
            <person name="Gaertig J."/>
            <person name="Frankel J."/>
            <person name="Tsao C.-C."/>
            <person name="Gorovsky M.A."/>
            <person name="Keeling P.J."/>
            <person name="Waller R.F."/>
            <person name="Patron N.J."/>
            <person name="Cherry J.M."/>
            <person name="Stover N.A."/>
            <person name="Krieger C.J."/>
            <person name="del Toro C."/>
            <person name="Ryder H.F."/>
            <person name="Williamson S.C."/>
            <person name="Barbeau R.A."/>
            <person name="Hamilton E.P."/>
            <person name="Orias E."/>
        </authorList>
    </citation>
    <scope>NUCLEOTIDE SEQUENCE [LARGE SCALE GENOMIC DNA]</scope>
    <source>
        <strain evidence="14">SB210</strain>
    </source>
</reference>
<gene>
    <name evidence="13" type="ORF">TTHERM_00654120</name>
</gene>
<evidence type="ECO:0000256" key="10">
    <source>
        <dbReference type="SAM" id="MobiDB-lite"/>
    </source>
</evidence>
<dbReference type="Proteomes" id="UP000009168">
    <property type="component" value="Unassembled WGS sequence"/>
</dbReference>
<keyword evidence="8" id="KW-0862">Zinc</keyword>
<dbReference type="InterPro" id="IPR031127">
    <property type="entry name" value="E3_UB_ligase_RBR"/>
</dbReference>
<feature type="region of interest" description="Disordered" evidence="10">
    <location>
        <begin position="1"/>
        <end position="30"/>
    </location>
</feature>
<evidence type="ECO:0000313" key="13">
    <source>
        <dbReference type="EMBL" id="EAR93719.4"/>
    </source>
</evidence>
<organism evidence="13 14">
    <name type="scientific">Tetrahymena thermophila (strain SB210)</name>
    <dbReference type="NCBI Taxonomy" id="312017"/>
    <lineage>
        <taxon>Eukaryota</taxon>
        <taxon>Sar</taxon>
        <taxon>Alveolata</taxon>
        <taxon>Ciliophora</taxon>
        <taxon>Intramacronucleata</taxon>
        <taxon>Oligohymenophorea</taxon>
        <taxon>Hymenostomatida</taxon>
        <taxon>Tetrahymenina</taxon>
        <taxon>Tetrahymenidae</taxon>
        <taxon>Tetrahymena</taxon>
    </lineage>
</organism>